<reference evidence="11 12" key="1">
    <citation type="submission" date="2020-08" db="EMBL/GenBank/DDBJ databases">
        <title>Genomic Encyclopedia of Type Strains, Phase III (KMG-III): the genomes of soil and plant-associated and newly described type strains.</title>
        <authorList>
            <person name="Whitman W."/>
        </authorList>
    </citation>
    <scope>NUCLEOTIDE SEQUENCE [LARGE SCALE GENOMIC DNA]</scope>
    <source>
        <strain evidence="11 12">SFB5A</strain>
    </source>
</reference>
<dbReference type="InterPro" id="IPR003838">
    <property type="entry name" value="ABC3_permease_C"/>
</dbReference>
<keyword evidence="12" id="KW-1185">Reference proteome</keyword>
<comment type="caution">
    <text evidence="11">The sequence shown here is derived from an EMBL/GenBank/DDBJ whole genome shotgun (WGS) entry which is preliminary data.</text>
</comment>
<keyword evidence="4 8" id="KW-1133">Transmembrane helix</keyword>
<comment type="subcellular location">
    <subcellularLocation>
        <location evidence="1">Cell membrane</location>
        <topology evidence="1">Multi-pass membrane protein</topology>
    </subcellularLocation>
</comment>
<evidence type="ECO:0000259" key="10">
    <source>
        <dbReference type="Pfam" id="PF12704"/>
    </source>
</evidence>
<organism evidence="11 12">
    <name type="scientific">Streptomyces nymphaeiformis</name>
    <dbReference type="NCBI Taxonomy" id="2663842"/>
    <lineage>
        <taxon>Bacteria</taxon>
        <taxon>Bacillati</taxon>
        <taxon>Actinomycetota</taxon>
        <taxon>Actinomycetes</taxon>
        <taxon>Kitasatosporales</taxon>
        <taxon>Streptomycetaceae</taxon>
        <taxon>Streptomyces</taxon>
    </lineage>
</organism>
<protein>
    <submittedName>
        <fullName evidence="11">Putative ABC transport system permease protein</fullName>
    </submittedName>
</protein>
<dbReference type="EMBL" id="JACHJY010000006">
    <property type="protein sequence ID" value="MBB4983753.1"/>
    <property type="molecule type" value="Genomic_DNA"/>
</dbReference>
<feature type="transmembrane region" description="Helical" evidence="8">
    <location>
        <begin position="67"/>
        <end position="88"/>
    </location>
</feature>
<name>A0A7W7U2B9_9ACTN</name>
<dbReference type="PANTHER" id="PTHR30572">
    <property type="entry name" value="MEMBRANE COMPONENT OF TRANSPORTER-RELATED"/>
    <property type="match status" value="1"/>
</dbReference>
<feature type="transmembrane region" description="Helical" evidence="8">
    <location>
        <begin position="321"/>
        <end position="346"/>
    </location>
</feature>
<dbReference type="Pfam" id="PF12704">
    <property type="entry name" value="MacB_PCD"/>
    <property type="match status" value="1"/>
</dbReference>
<dbReference type="Pfam" id="PF02687">
    <property type="entry name" value="FtsX"/>
    <property type="match status" value="1"/>
</dbReference>
<evidence type="ECO:0000256" key="4">
    <source>
        <dbReference type="ARBA" id="ARBA00022989"/>
    </source>
</evidence>
<dbReference type="Proteomes" id="UP000582643">
    <property type="component" value="Unassembled WGS sequence"/>
</dbReference>
<feature type="domain" description="MacB-like periplasmic core" evidence="10">
    <location>
        <begin position="66"/>
        <end position="286"/>
    </location>
</feature>
<dbReference type="GO" id="GO:0022857">
    <property type="term" value="F:transmembrane transporter activity"/>
    <property type="evidence" value="ECO:0007669"/>
    <property type="project" value="TreeGrafter"/>
</dbReference>
<gene>
    <name evidence="11" type="ORF">GGE06_004695</name>
</gene>
<sequence length="443" mass="46436">MTRSPKRSPQRSPKRSPKGEAPREEPRTEPREKSPKRRRVVEPSRLAARDVLAEAVAGMLQRPGRSVLTALGTVLGVGTFVAILGLTATTSSQIDSRFNVLTATEVTVEDVARDQNEFADPAFPADADARIERLGGVEDAGVYWNVRLAPGTAVRSAPVGDGTGSERIDVVAASPGALRAAEPTLAQGRLYDEFASGSAQPVAVLGKAVADRLGITTLETSPAVFIGDEPFTVAGIIDDVKRRADVLMSVTVPRTTAEKLWGPPQQGDAKMLITTATGAAAQIAREAPVALRPDHPEYLKAVPPPDPRTLRAGVTDDLDQLFLLLAAVSLVIGAVGIANTTLVAVLERTGEIGLRRALGARGRHITVQFLTESGALGTMGGLVGTALGVSTVIAVALVRDWTPVMHTGTVVAAPAVGLVTGVVAGLYPAWRASRIEPAEALRR</sequence>
<proteinExistence type="inferred from homology"/>
<evidence type="ECO:0000313" key="12">
    <source>
        <dbReference type="Proteomes" id="UP000582643"/>
    </source>
</evidence>
<evidence type="ECO:0000256" key="1">
    <source>
        <dbReference type="ARBA" id="ARBA00004651"/>
    </source>
</evidence>
<feature type="domain" description="ABC3 transporter permease C-terminal" evidence="9">
    <location>
        <begin position="324"/>
        <end position="437"/>
    </location>
</feature>
<feature type="compositionally biased region" description="Basic residues" evidence="7">
    <location>
        <begin position="1"/>
        <end position="16"/>
    </location>
</feature>
<dbReference type="GO" id="GO:0005886">
    <property type="term" value="C:plasma membrane"/>
    <property type="evidence" value="ECO:0007669"/>
    <property type="project" value="UniProtKB-SubCell"/>
</dbReference>
<dbReference type="InterPro" id="IPR050250">
    <property type="entry name" value="Macrolide_Exporter_MacB"/>
</dbReference>
<evidence type="ECO:0000256" key="7">
    <source>
        <dbReference type="SAM" id="MobiDB-lite"/>
    </source>
</evidence>
<feature type="compositionally biased region" description="Basic and acidic residues" evidence="7">
    <location>
        <begin position="17"/>
        <end position="33"/>
    </location>
</feature>
<evidence type="ECO:0000256" key="2">
    <source>
        <dbReference type="ARBA" id="ARBA00022475"/>
    </source>
</evidence>
<evidence type="ECO:0000313" key="11">
    <source>
        <dbReference type="EMBL" id="MBB4983753.1"/>
    </source>
</evidence>
<keyword evidence="3 8" id="KW-0812">Transmembrane</keyword>
<evidence type="ECO:0000256" key="8">
    <source>
        <dbReference type="SAM" id="Phobius"/>
    </source>
</evidence>
<evidence type="ECO:0000259" key="9">
    <source>
        <dbReference type="Pfam" id="PF02687"/>
    </source>
</evidence>
<keyword evidence="5 8" id="KW-0472">Membrane</keyword>
<feature type="region of interest" description="Disordered" evidence="7">
    <location>
        <begin position="1"/>
        <end position="41"/>
    </location>
</feature>
<keyword evidence="2" id="KW-1003">Cell membrane</keyword>
<comment type="similarity">
    <text evidence="6">Belongs to the ABC-4 integral membrane protein family.</text>
</comment>
<feature type="transmembrane region" description="Helical" evidence="8">
    <location>
        <begin position="375"/>
        <end position="398"/>
    </location>
</feature>
<evidence type="ECO:0000256" key="6">
    <source>
        <dbReference type="ARBA" id="ARBA00038076"/>
    </source>
</evidence>
<dbReference type="AlphaFoldDB" id="A0A7W7U2B9"/>
<accession>A0A7W7U2B9</accession>
<dbReference type="PANTHER" id="PTHR30572:SF4">
    <property type="entry name" value="ABC TRANSPORTER PERMEASE YTRF"/>
    <property type="match status" value="1"/>
</dbReference>
<evidence type="ECO:0000256" key="5">
    <source>
        <dbReference type="ARBA" id="ARBA00023136"/>
    </source>
</evidence>
<feature type="transmembrane region" description="Helical" evidence="8">
    <location>
        <begin position="404"/>
        <end position="427"/>
    </location>
</feature>
<evidence type="ECO:0000256" key="3">
    <source>
        <dbReference type="ARBA" id="ARBA00022692"/>
    </source>
</evidence>
<dbReference type="InterPro" id="IPR025857">
    <property type="entry name" value="MacB_PCD"/>
</dbReference>